<dbReference type="InterPro" id="IPR001375">
    <property type="entry name" value="Peptidase_S9_cat"/>
</dbReference>
<dbReference type="InterPro" id="IPR002471">
    <property type="entry name" value="Pept_S9_AS"/>
</dbReference>
<keyword evidence="3" id="KW-0378">Hydrolase</keyword>
<dbReference type="PANTHER" id="PTHR11757">
    <property type="entry name" value="PROTEASE FAMILY S9A OLIGOPEPTIDASE"/>
    <property type="match status" value="1"/>
</dbReference>
<evidence type="ECO:0000259" key="5">
    <source>
        <dbReference type="Pfam" id="PF00326"/>
    </source>
</evidence>
<dbReference type="InterPro" id="IPR051543">
    <property type="entry name" value="Serine_Peptidase_S9A"/>
</dbReference>
<protein>
    <submittedName>
        <fullName evidence="7">Protease 2</fullName>
    </submittedName>
</protein>
<reference evidence="7 8" key="1">
    <citation type="submission" date="2011-10" db="EMBL/GenBank/DDBJ databases">
        <authorList>
            <person name="Quillaguamn J."/>
            <person name="Guzmn D."/>
            <person name="Balderrama-Subieta A."/>
            <person name="Cardona-Ortuo C."/>
            <person name="Guevara-Martnez M."/>
            <person name="Callisaya-Quispe N."/>
        </authorList>
    </citation>
    <scope>NUCLEOTIDE SEQUENCE [LARGE SCALE GENOMIC DNA]</scope>
    <source>
        <strain evidence="7 8">LC1</strain>
    </source>
</reference>
<evidence type="ECO:0000256" key="1">
    <source>
        <dbReference type="ARBA" id="ARBA00005228"/>
    </source>
</evidence>
<dbReference type="AlphaFoldDB" id="A0A7U9GEZ5"/>
<dbReference type="SUPFAM" id="SSF53474">
    <property type="entry name" value="alpha/beta-Hydrolases"/>
    <property type="match status" value="1"/>
</dbReference>
<feature type="domain" description="Peptidase S9 prolyl oligopeptidase catalytic" evidence="5">
    <location>
        <begin position="485"/>
        <end position="700"/>
    </location>
</feature>
<proteinExistence type="inferred from homology"/>
<dbReference type="GO" id="GO:0004252">
    <property type="term" value="F:serine-type endopeptidase activity"/>
    <property type="evidence" value="ECO:0007669"/>
    <property type="project" value="InterPro"/>
</dbReference>
<evidence type="ECO:0000313" key="8">
    <source>
        <dbReference type="Proteomes" id="UP000005756"/>
    </source>
</evidence>
<dbReference type="Gene3D" id="3.40.50.1820">
    <property type="entry name" value="alpha/beta hydrolase"/>
    <property type="match status" value="1"/>
</dbReference>
<evidence type="ECO:0000313" key="7">
    <source>
        <dbReference type="EMBL" id="EHJ92297.1"/>
    </source>
</evidence>
<dbReference type="Pfam" id="PF00326">
    <property type="entry name" value="Peptidase_S9"/>
    <property type="match status" value="1"/>
</dbReference>
<accession>A0A7U9GEZ5</accession>
<comment type="similarity">
    <text evidence="1">Belongs to the peptidase S9A family.</text>
</comment>
<dbReference type="GO" id="GO:0006508">
    <property type="term" value="P:proteolysis"/>
    <property type="evidence" value="ECO:0007669"/>
    <property type="project" value="UniProtKB-KW"/>
</dbReference>
<dbReference type="PRINTS" id="PR00862">
    <property type="entry name" value="PROLIGOPTASE"/>
</dbReference>
<evidence type="ECO:0000256" key="3">
    <source>
        <dbReference type="ARBA" id="ARBA00022801"/>
    </source>
</evidence>
<dbReference type="SUPFAM" id="SSF50993">
    <property type="entry name" value="Peptidase/esterase 'gauge' domain"/>
    <property type="match status" value="1"/>
</dbReference>
<dbReference type="Pfam" id="PF02897">
    <property type="entry name" value="Peptidase_S9_N"/>
    <property type="match status" value="1"/>
</dbReference>
<dbReference type="Proteomes" id="UP000005756">
    <property type="component" value="Unassembled WGS sequence"/>
</dbReference>
<evidence type="ECO:0000256" key="2">
    <source>
        <dbReference type="ARBA" id="ARBA00022670"/>
    </source>
</evidence>
<dbReference type="InterPro" id="IPR029058">
    <property type="entry name" value="AB_hydrolase_fold"/>
</dbReference>
<feature type="domain" description="Peptidase S9A N-terminal" evidence="6">
    <location>
        <begin position="31"/>
        <end position="425"/>
    </location>
</feature>
<sequence length="710" mass="80355">MISRYGTYQFMKAQQGIPSGLPAARYYRANDPQWHWLEERDDPEVSAFLEAANQQQADWFAPLAPLEEALYQSHLARRELAVTSLKTTLDHFTFWNETGAEDDYPCWWRHPNHQPEQHECFFDVRARAAEHDFYDMGDMALSPDEQWLAWTEDTQGDERFTLWLKALPSGTPVQLLSDIGAGLCWAEDQTATTATLLFTRFDDTQRPDSVWRFSLSLTEPSASKEPVLVLREEDPEFWLGIGKTRSRSWLLLESGSKDTSEIYLLPAHSPDSAPLCIQQRQAGVEYHIDHRPGSFYRLHNQTGAHFQLDFLPESQLGQPQLNWQSLIAHREDATLEGVDAFSWGLMLAERDHAQAQVRLRRLLFNAHHSCTLDEYLALPEQPCSQMLEDAPHFDTQVLRLREESFTQPPSWYSLDLTSGERTLLKRVPVYGNLQPEQLISRRLWANSRDGEQVPVSVVMRADLADQPLPTLLYGYGAYGDALDPWFSIARLELLERGAAFAVAHVRGGGERGEPWYLNGKMAHKENSFDDFLAAREALVEEGVSDAQRIAAYGASAGGLLVGTCINRAPEKFCAALLDVPFLDVLRTMQNPELPLTTAEYSEWGNPEDPEVAERIGAYSPIDNIKAQAYPALWIEGSWFDTRVSYWEPAKFYAQVAQQQQGSAPILMRTDMSSGHGGASGRFKAWRDTARQDAFILWALGLHSQASLTSE</sequence>
<gene>
    <name evidence="7" type="ORF">KUC_2242</name>
</gene>
<dbReference type="EMBL" id="JH393258">
    <property type="protein sequence ID" value="EHJ92297.1"/>
    <property type="molecule type" value="Genomic_DNA"/>
</dbReference>
<dbReference type="InterPro" id="IPR023302">
    <property type="entry name" value="Pept_S9A_N"/>
</dbReference>
<keyword evidence="2 7" id="KW-0645">Protease</keyword>
<name>A0A7U9GEZ5_9GAMM</name>
<dbReference type="Gene3D" id="2.130.10.120">
    <property type="entry name" value="Prolyl oligopeptidase, N-terminal domain"/>
    <property type="match status" value="1"/>
</dbReference>
<evidence type="ECO:0000259" key="6">
    <source>
        <dbReference type="Pfam" id="PF02897"/>
    </source>
</evidence>
<keyword evidence="4" id="KW-0720">Serine protease</keyword>
<evidence type="ECO:0000256" key="4">
    <source>
        <dbReference type="ARBA" id="ARBA00022825"/>
    </source>
</evidence>
<dbReference type="PROSITE" id="PS00708">
    <property type="entry name" value="PRO_ENDOPEP_SER"/>
    <property type="match status" value="1"/>
</dbReference>
<dbReference type="InterPro" id="IPR002470">
    <property type="entry name" value="Peptidase_S9A"/>
</dbReference>
<organism evidence="7 8">
    <name type="scientific">Vreelandella boliviensis LC1</name>
    <dbReference type="NCBI Taxonomy" id="1072583"/>
    <lineage>
        <taxon>Bacteria</taxon>
        <taxon>Pseudomonadati</taxon>
        <taxon>Pseudomonadota</taxon>
        <taxon>Gammaproteobacteria</taxon>
        <taxon>Oceanospirillales</taxon>
        <taxon>Halomonadaceae</taxon>
        <taxon>Vreelandella</taxon>
    </lineage>
</organism>
<dbReference type="PANTHER" id="PTHR11757:SF19">
    <property type="entry name" value="PROLYL ENDOPEPTIDASE-LIKE"/>
    <property type="match status" value="1"/>
</dbReference>